<evidence type="ECO:0000256" key="4">
    <source>
        <dbReference type="ARBA" id="ARBA00022729"/>
    </source>
</evidence>
<evidence type="ECO:0000256" key="2">
    <source>
        <dbReference type="ARBA" id="ARBA00007186"/>
    </source>
</evidence>
<dbReference type="PANTHER" id="PTHR31776:SF26">
    <property type="entry name" value="SECRETED ARABINOSIDASE"/>
    <property type="match status" value="1"/>
</dbReference>
<comment type="caution">
    <text evidence="8">The sequence shown here is derived from an EMBL/GenBank/DDBJ whole genome shotgun (WGS) entry which is preliminary data.</text>
</comment>
<dbReference type="Gene3D" id="2.60.40.1180">
    <property type="entry name" value="Golgi alpha-mannosidase II"/>
    <property type="match status" value="1"/>
</dbReference>
<evidence type="ECO:0000313" key="8">
    <source>
        <dbReference type="EMBL" id="MBO3270216.1"/>
    </source>
</evidence>
<dbReference type="Gene3D" id="3.20.20.80">
    <property type="entry name" value="Glycosidases"/>
    <property type="match status" value="1"/>
</dbReference>
<dbReference type="PANTHER" id="PTHR31776">
    <property type="entry name" value="ALPHA-L-ARABINOFURANOSIDASE 1"/>
    <property type="match status" value="1"/>
</dbReference>
<proteinExistence type="inferred from homology"/>
<keyword evidence="4 6" id="KW-0732">Signal</keyword>
<evidence type="ECO:0000259" key="7">
    <source>
        <dbReference type="SMART" id="SM00813"/>
    </source>
</evidence>
<dbReference type="SUPFAM" id="SSF51445">
    <property type="entry name" value="(Trans)glycosidases"/>
    <property type="match status" value="1"/>
</dbReference>
<dbReference type="EC" id="3.2.1.55" evidence="3"/>
<organism evidence="8 9">
    <name type="scientific">Hymenobacter defluvii</name>
    <dbReference type="NCBI Taxonomy" id="2054411"/>
    <lineage>
        <taxon>Bacteria</taxon>
        <taxon>Pseudomonadati</taxon>
        <taxon>Bacteroidota</taxon>
        <taxon>Cytophagia</taxon>
        <taxon>Cytophagales</taxon>
        <taxon>Hymenobacteraceae</taxon>
        <taxon>Hymenobacter</taxon>
    </lineage>
</organism>
<evidence type="ECO:0000256" key="6">
    <source>
        <dbReference type="SAM" id="SignalP"/>
    </source>
</evidence>
<evidence type="ECO:0000256" key="1">
    <source>
        <dbReference type="ARBA" id="ARBA00001462"/>
    </source>
</evidence>
<dbReference type="SMART" id="SM00813">
    <property type="entry name" value="Alpha-L-AF_C"/>
    <property type="match status" value="1"/>
</dbReference>
<dbReference type="Pfam" id="PF02018">
    <property type="entry name" value="CBM_4_9"/>
    <property type="match status" value="1"/>
</dbReference>
<dbReference type="InterPro" id="IPR003305">
    <property type="entry name" value="CenC_carb-bd"/>
</dbReference>
<dbReference type="InterPro" id="IPR055235">
    <property type="entry name" value="ASD1_cat"/>
</dbReference>
<comment type="similarity">
    <text evidence="2">Belongs to the glycosyl hydrolase 51 family.</text>
</comment>
<dbReference type="InterPro" id="IPR010720">
    <property type="entry name" value="Alpha-L-AF_C"/>
</dbReference>
<gene>
    <name evidence="8" type="ORF">J4D97_06100</name>
</gene>
<protein>
    <recommendedName>
        <fullName evidence="3">non-reducing end alpha-L-arabinofuranosidase</fullName>
        <ecNumber evidence="3">3.2.1.55</ecNumber>
    </recommendedName>
</protein>
<reference evidence="8 9" key="1">
    <citation type="submission" date="2021-03" db="EMBL/GenBank/DDBJ databases">
        <authorList>
            <person name="Kim M.K."/>
        </authorList>
    </citation>
    <scope>NUCLEOTIDE SEQUENCE [LARGE SCALE GENOMIC DNA]</scope>
    <source>
        <strain evidence="8 9">BT507</strain>
    </source>
</reference>
<dbReference type="RefSeq" id="WP_208306801.1">
    <property type="nucleotide sequence ID" value="NZ_JAGETX010000002.1"/>
</dbReference>
<dbReference type="SUPFAM" id="SSF51011">
    <property type="entry name" value="Glycosyl hydrolase domain"/>
    <property type="match status" value="1"/>
</dbReference>
<evidence type="ECO:0000313" key="9">
    <source>
        <dbReference type="Proteomes" id="UP000670527"/>
    </source>
</evidence>
<dbReference type="Gene3D" id="2.60.120.260">
    <property type="entry name" value="Galactose-binding domain-like"/>
    <property type="match status" value="1"/>
</dbReference>
<feature type="chain" id="PRO_5046464314" description="non-reducing end alpha-L-arabinofuranosidase" evidence="6">
    <location>
        <begin position="26"/>
        <end position="652"/>
    </location>
</feature>
<dbReference type="InterPro" id="IPR017853">
    <property type="entry name" value="GH"/>
</dbReference>
<feature type="domain" description="Alpha-L-arabinofuranosidase C-terminal" evidence="7">
    <location>
        <begin position="463"/>
        <end position="641"/>
    </location>
</feature>
<dbReference type="InterPro" id="IPR013780">
    <property type="entry name" value="Glyco_hydro_b"/>
</dbReference>
<sequence>MTTPVRCVCAAILAVLTPLLTLGQAAPAGKPISPDLFGIFFEDINYAADGGLYAELVQNRSFEYAPSDHDGWNSLTAWEYLHEGYAMGSVSVESAAPLHANNPHYATLRVENPFQKGLGLKNTGFDGIPVGAGEKYDFSMWARVKLGAAVPLLVQLRGAKDQVLAETTLSAQKVDWQQYSATLAPSTTENKATLVVLVTGKGVIDLDMVSLFPQKTFHNHPNGLRPDLAQAIADIKPKFVRFPGGCLAHGDGLDNLYDWKKTIGPVEQRVAQRNIWNYHQTAGLGYFEYFQFCEDIGAKPLPVVAAGVSCQNSGGSWRIGSVGQQAIPLSEMDAYVQDVLDLVEWANGPVTSPWGAKRAAAGHPAPFNLEYVGIGNEDKITPDFRSRFTLLYNAVHAKYPNLKIVGTVGPGPKGEDYDLGWALANQLDVPLVDEHYYEKPKWFWANNQRYDRYDRAKSKVYLGEYASWGNTVYNALAEAAYMTSLERNGDVVQLASYAPLLAKEGHTQWNPDMIYFTNTTIVPTVNYYVQQLFGHNQGNTYHQGVVTLPSSAAADTTLAASCVRDAQTGDVILKLINASPQAQTFPINLASFKGLASAATLTVLSGDKDAKNTLASPQTVLPKKSGYKARKAFAYTAQPYSLVVIRVQGRGK</sequence>
<name>A0ABS3T985_9BACT</name>
<evidence type="ECO:0000256" key="5">
    <source>
        <dbReference type="ARBA" id="ARBA00022801"/>
    </source>
</evidence>
<dbReference type="Proteomes" id="UP000670527">
    <property type="component" value="Unassembled WGS sequence"/>
</dbReference>
<keyword evidence="5" id="KW-0378">Hydrolase</keyword>
<feature type="signal peptide" evidence="6">
    <location>
        <begin position="1"/>
        <end position="25"/>
    </location>
</feature>
<keyword evidence="9" id="KW-1185">Reference proteome</keyword>
<comment type="catalytic activity">
    <reaction evidence="1">
        <text>Hydrolysis of terminal non-reducing alpha-L-arabinofuranoside residues in alpha-L-arabinosides.</text>
        <dbReference type="EC" id="3.2.1.55"/>
    </reaction>
</comment>
<accession>A0ABS3T985</accession>
<evidence type="ECO:0000256" key="3">
    <source>
        <dbReference type="ARBA" id="ARBA00012670"/>
    </source>
</evidence>
<dbReference type="Pfam" id="PF22848">
    <property type="entry name" value="ASD1_dom"/>
    <property type="match status" value="1"/>
</dbReference>
<dbReference type="InterPro" id="IPR051563">
    <property type="entry name" value="Glycosyl_Hydrolase_51"/>
</dbReference>
<dbReference type="Pfam" id="PF06964">
    <property type="entry name" value="Alpha-L-AF_C"/>
    <property type="match status" value="1"/>
</dbReference>
<dbReference type="SUPFAM" id="SSF49785">
    <property type="entry name" value="Galactose-binding domain-like"/>
    <property type="match status" value="1"/>
</dbReference>
<dbReference type="EMBL" id="JAGETX010000002">
    <property type="protein sequence ID" value="MBO3270216.1"/>
    <property type="molecule type" value="Genomic_DNA"/>
</dbReference>
<dbReference type="InterPro" id="IPR008979">
    <property type="entry name" value="Galactose-bd-like_sf"/>
</dbReference>